<feature type="region of interest" description="Disordered" evidence="6">
    <location>
        <begin position="323"/>
        <end position="346"/>
    </location>
</feature>
<evidence type="ECO:0000256" key="2">
    <source>
        <dbReference type="ARBA" id="ARBA00022692"/>
    </source>
</evidence>
<keyword evidence="5" id="KW-0175">Coiled coil</keyword>
<dbReference type="EMBL" id="SNRW01000490">
    <property type="protein sequence ID" value="KAA6400842.1"/>
    <property type="molecule type" value="Genomic_DNA"/>
</dbReference>
<feature type="domain" description="Anoctamin transmembrane" evidence="8">
    <location>
        <begin position="538"/>
        <end position="1083"/>
    </location>
</feature>
<feature type="transmembrane region" description="Helical" evidence="7">
    <location>
        <begin position="953"/>
        <end position="972"/>
    </location>
</feature>
<dbReference type="PANTHER" id="PTHR12308:SF73">
    <property type="entry name" value="ANOCTAMIN"/>
    <property type="match status" value="1"/>
</dbReference>
<dbReference type="GO" id="GO:0016020">
    <property type="term" value="C:membrane"/>
    <property type="evidence" value="ECO:0007669"/>
    <property type="project" value="UniProtKB-SubCell"/>
</dbReference>
<dbReference type="InterPro" id="IPR000048">
    <property type="entry name" value="IQ_motif_EF-hand-BS"/>
</dbReference>
<evidence type="ECO:0000259" key="8">
    <source>
        <dbReference type="Pfam" id="PF04547"/>
    </source>
</evidence>
<keyword evidence="3 7" id="KW-1133">Transmembrane helix</keyword>
<keyword evidence="2 7" id="KW-0812">Transmembrane</keyword>
<reference evidence="9 10" key="1">
    <citation type="submission" date="2019-03" db="EMBL/GenBank/DDBJ databases">
        <title>Single cell metagenomics reveals metabolic interactions within the superorganism composed of flagellate Streblomastix strix and complex community of Bacteroidetes bacteria on its surface.</title>
        <authorList>
            <person name="Treitli S.C."/>
            <person name="Kolisko M."/>
            <person name="Husnik F."/>
            <person name="Keeling P."/>
            <person name="Hampl V."/>
        </authorList>
    </citation>
    <scope>NUCLEOTIDE SEQUENCE [LARGE SCALE GENOMIC DNA]</scope>
    <source>
        <strain evidence="9">ST1C</strain>
    </source>
</reference>
<evidence type="ECO:0000256" key="3">
    <source>
        <dbReference type="ARBA" id="ARBA00022989"/>
    </source>
</evidence>
<dbReference type="Pfam" id="PF04547">
    <property type="entry name" value="Anoctamin"/>
    <property type="match status" value="1"/>
</dbReference>
<feature type="transmembrane region" description="Helical" evidence="7">
    <location>
        <begin position="546"/>
        <end position="572"/>
    </location>
</feature>
<comment type="caution">
    <text evidence="9">The sequence shown here is derived from an EMBL/GenBank/DDBJ whole genome shotgun (WGS) entry which is preliminary data.</text>
</comment>
<dbReference type="OrthoDB" id="296386at2759"/>
<protein>
    <recommendedName>
        <fullName evidence="8">Anoctamin transmembrane domain-containing protein</fullName>
    </recommendedName>
</protein>
<feature type="transmembrane region" description="Helical" evidence="7">
    <location>
        <begin position="698"/>
        <end position="726"/>
    </location>
</feature>
<feature type="coiled-coil region" evidence="5">
    <location>
        <begin position="821"/>
        <end position="854"/>
    </location>
</feature>
<evidence type="ECO:0000256" key="4">
    <source>
        <dbReference type="ARBA" id="ARBA00023136"/>
    </source>
</evidence>
<sequence>MTQQAKISGFVYIITTGKLFSEQKTWTVIKDNRLIHYKDESATDIVKDIYLMDVQNVVEEDDDKTISLVIGRKMHKIKPKDQYTQWLKQLSAACSVQLPQSPITSPNMYDEKTRKENEAAIKIQKTYRGYSVRKIWGDAFRKITAQVHAVMIIQRCWRAHQRRRNALVDDGSGKMRQKLEMKDLLAAMKEHKEKILITDFVLVFENLVSPEDASEKGMKSMKDDLALRKARMEREARKREDYQERLRMRKIEEYKQKRINNKEFDDGTLTTLRMNQKLGIAGDDDVIEDHILKRNRLKKQKAQQKQKNPIYRKLKVSKDGKVDENGELQFENEDPKDKSVEDDPDDNLGIQIIEEDDEDTRCCGLLKMIKGISDREKVVVKDLIMRRMRERELLLEEKVSTDQKLIFVNISATFEALCIQAELKHFKKLLKPENVKVDGGSDMVDFVSSQRGEFLGIDEPETFFYSAERKKLIYDILTDIMVEEEDVVGSIRYGDMLIMRALAMGYCKAFFPVHEEDQLEALKKRWIWSLKKQPSNMIAQYFGEKVALYFVYLGFYTKWLIPLTIIGIIVFIVQEILSGDQAMALSGSIFSIIVCIWSAIFTKAWKRNEARKTYSWNTFNFSEIEKPRPKFDGKIERSKITGKLEREYPSSKRMQKYMITIPISLIMVIIDIVVIFLLTYYENPIIDAIKGGRTDLHFVVEFIIDLIPSILNAVVSIIFGFIYSFVATACNKWENYKTQSQYDNMIIFRMVSAAVINQFFSMVYIVFSHNPFNDDVSESFSDLRTRLITMFIIYFLKTQVLSNILPMAIVFLKWSLTEMKKRSIRKKKEEVRAMVTQLKENQEHEAQLQREANQNANAYAPPTEGGVRGRQQKKNQTAENQQNANQNNGQQTQRKKKRIRTISPAQLEKLRQQKIELLQIEKEMASLPTKTEVEMGMGEYDTFDDFQELVMQFGFITLFAPAFPLAALFSFVGNVIQLRSDPAKICFSMQRPIPISSASIGSFLPVLNFMTYAAVIMNLGIMFFCFRSQLTTLFIGDQELTSTGQMVSVIIFFGVENVLILAAALISIIVSSVPQDVKDLMRRDEITKRETLVLLKQHEREERLKQYYNEQLKLYEQRENQKKSELVKQFKEDLEKRQQVAEKK</sequence>
<dbReference type="PANTHER" id="PTHR12308">
    <property type="entry name" value="ANOCTAMIN"/>
    <property type="match status" value="1"/>
</dbReference>
<keyword evidence="4 7" id="KW-0472">Membrane</keyword>
<dbReference type="Pfam" id="PF00612">
    <property type="entry name" value="IQ"/>
    <property type="match status" value="2"/>
</dbReference>
<evidence type="ECO:0000256" key="5">
    <source>
        <dbReference type="SAM" id="Coils"/>
    </source>
</evidence>
<evidence type="ECO:0000313" key="10">
    <source>
        <dbReference type="Proteomes" id="UP000324800"/>
    </source>
</evidence>
<evidence type="ECO:0000256" key="6">
    <source>
        <dbReference type="SAM" id="MobiDB-lite"/>
    </source>
</evidence>
<gene>
    <name evidence="9" type="ORF">EZS28_003627</name>
</gene>
<name>A0A5J4X270_9EUKA</name>
<dbReference type="AlphaFoldDB" id="A0A5J4X270"/>
<feature type="region of interest" description="Disordered" evidence="6">
    <location>
        <begin position="857"/>
        <end position="903"/>
    </location>
</feature>
<dbReference type="Gene3D" id="1.20.5.190">
    <property type="match status" value="1"/>
</dbReference>
<dbReference type="Proteomes" id="UP000324800">
    <property type="component" value="Unassembled WGS sequence"/>
</dbReference>
<feature type="transmembrane region" description="Helical" evidence="7">
    <location>
        <begin position="584"/>
        <end position="602"/>
    </location>
</feature>
<dbReference type="SMART" id="SM00015">
    <property type="entry name" value="IQ"/>
    <property type="match status" value="2"/>
</dbReference>
<feature type="compositionally biased region" description="Low complexity" evidence="6">
    <location>
        <begin position="874"/>
        <end position="892"/>
    </location>
</feature>
<proteinExistence type="predicted"/>
<feature type="transmembrane region" description="Helical" evidence="7">
    <location>
        <begin position="746"/>
        <end position="767"/>
    </location>
</feature>
<evidence type="ECO:0000313" key="9">
    <source>
        <dbReference type="EMBL" id="KAA6400842.1"/>
    </source>
</evidence>
<feature type="transmembrane region" description="Helical" evidence="7">
    <location>
        <begin position="657"/>
        <end position="678"/>
    </location>
</feature>
<dbReference type="InterPro" id="IPR007632">
    <property type="entry name" value="Anoctamin"/>
</dbReference>
<feature type="transmembrane region" description="Helical" evidence="7">
    <location>
        <begin position="1006"/>
        <end position="1026"/>
    </location>
</feature>
<feature type="transmembrane region" description="Helical" evidence="7">
    <location>
        <begin position="1047"/>
        <end position="1070"/>
    </location>
</feature>
<accession>A0A5J4X270</accession>
<comment type="subcellular location">
    <subcellularLocation>
        <location evidence="1">Membrane</location>
        <topology evidence="1">Multi-pass membrane protein</topology>
    </subcellularLocation>
</comment>
<organism evidence="9 10">
    <name type="scientific">Streblomastix strix</name>
    <dbReference type="NCBI Taxonomy" id="222440"/>
    <lineage>
        <taxon>Eukaryota</taxon>
        <taxon>Metamonada</taxon>
        <taxon>Preaxostyla</taxon>
        <taxon>Oxymonadida</taxon>
        <taxon>Streblomastigidae</taxon>
        <taxon>Streblomastix</taxon>
    </lineage>
</organism>
<evidence type="ECO:0000256" key="1">
    <source>
        <dbReference type="ARBA" id="ARBA00004141"/>
    </source>
</evidence>
<evidence type="ECO:0000256" key="7">
    <source>
        <dbReference type="SAM" id="Phobius"/>
    </source>
</evidence>
<dbReference type="InterPro" id="IPR049452">
    <property type="entry name" value="Anoctamin_TM"/>
</dbReference>
<dbReference type="PROSITE" id="PS50096">
    <property type="entry name" value="IQ"/>
    <property type="match status" value="1"/>
</dbReference>
<dbReference type="SUPFAM" id="SSF50729">
    <property type="entry name" value="PH domain-like"/>
    <property type="match status" value="1"/>
</dbReference>
<feature type="transmembrane region" description="Helical" evidence="7">
    <location>
        <begin position="787"/>
        <end position="812"/>
    </location>
</feature>
<dbReference type="GO" id="GO:0005254">
    <property type="term" value="F:chloride channel activity"/>
    <property type="evidence" value="ECO:0007669"/>
    <property type="project" value="TreeGrafter"/>
</dbReference>